<name>A0ACC1XPY9_MELAZ</name>
<sequence>MRNVSQGLEGLLGNASGLGAGGGASGSMSCIQNLLPCKAYLKSSSPPSSCCDPLKEMASNNSQCLCSVLDNPELLKTFNVSQDEALRLPKACGADIDLSKCKDAASPTNSATNSSSDSNNGSSENSSNSSSPESAAANGIPQLSVLLSFVGLYVAFVFSSI</sequence>
<accession>A0ACC1XPY9</accession>
<keyword evidence="2" id="KW-1185">Reference proteome</keyword>
<dbReference type="EMBL" id="CM051401">
    <property type="protein sequence ID" value="KAJ4713559.1"/>
    <property type="molecule type" value="Genomic_DNA"/>
</dbReference>
<proteinExistence type="predicted"/>
<protein>
    <submittedName>
        <fullName evidence="1">Lipid transfer protein</fullName>
    </submittedName>
</protein>
<evidence type="ECO:0000313" key="1">
    <source>
        <dbReference type="EMBL" id="KAJ4713559.1"/>
    </source>
</evidence>
<comment type="caution">
    <text evidence="1">The sequence shown here is derived from an EMBL/GenBank/DDBJ whole genome shotgun (WGS) entry which is preliminary data.</text>
</comment>
<reference evidence="1 2" key="1">
    <citation type="journal article" date="2023" name="Science">
        <title>Complex scaffold remodeling in plant triterpene biosynthesis.</title>
        <authorList>
            <person name="De La Pena R."/>
            <person name="Hodgson H."/>
            <person name="Liu J.C."/>
            <person name="Stephenson M.J."/>
            <person name="Martin A.C."/>
            <person name="Owen C."/>
            <person name="Harkess A."/>
            <person name="Leebens-Mack J."/>
            <person name="Jimenez L.E."/>
            <person name="Osbourn A."/>
            <person name="Sattely E.S."/>
        </authorList>
    </citation>
    <scope>NUCLEOTIDE SEQUENCE [LARGE SCALE GENOMIC DNA]</scope>
    <source>
        <strain evidence="2">cv. JPN11</strain>
        <tissue evidence="1">Leaf</tissue>
    </source>
</reference>
<organism evidence="1 2">
    <name type="scientific">Melia azedarach</name>
    <name type="common">Chinaberry tree</name>
    <dbReference type="NCBI Taxonomy" id="155640"/>
    <lineage>
        <taxon>Eukaryota</taxon>
        <taxon>Viridiplantae</taxon>
        <taxon>Streptophyta</taxon>
        <taxon>Embryophyta</taxon>
        <taxon>Tracheophyta</taxon>
        <taxon>Spermatophyta</taxon>
        <taxon>Magnoliopsida</taxon>
        <taxon>eudicotyledons</taxon>
        <taxon>Gunneridae</taxon>
        <taxon>Pentapetalae</taxon>
        <taxon>rosids</taxon>
        <taxon>malvids</taxon>
        <taxon>Sapindales</taxon>
        <taxon>Meliaceae</taxon>
        <taxon>Melia</taxon>
    </lineage>
</organism>
<gene>
    <name evidence="1" type="ORF">OWV82_015634</name>
</gene>
<evidence type="ECO:0000313" key="2">
    <source>
        <dbReference type="Proteomes" id="UP001164539"/>
    </source>
</evidence>
<dbReference type="Proteomes" id="UP001164539">
    <property type="component" value="Chromosome 8"/>
</dbReference>